<evidence type="ECO:0000256" key="5">
    <source>
        <dbReference type="ARBA" id="ARBA00023006"/>
    </source>
</evidence>
<proteinExistence type="inferred from homology"/>
<name>A0ABR1YN70_9PEZI</name>
<keyword evidence="9" id="KW-1185">Reference proteome</keyword>
<evidence type="ECO:0000256" key="4">
    <source>
        <dbReference type="ARBA" id="ARBA00022786"/>
    </source>
</evidence>
<gene>
    <name evidence="8" type="ORF">HDK90DRAFT_415469</name>
</gene>
<feature type="region of interest" description="Disordered" evidence="7">
    <location>
        <begin position="1"/>
        <end position="112"/>
    </location>
</feature>
<dbReference type="InterPro" id="IPR007242">
    <property type="entry name" value="Atg12"/>
</dbReference>
<keyword evidence="6" id="KW-0472">Membrane</keyword>
<dbReference type="InterPro" id="IPR029071">
    <property type="entry name" value="Ubiquitin-like_domsf"/>
</dbReference>
<comment type="function">
    <text evidence="6">Ubiquitin-like protein involved in cytoplasm to vacuole transport (Cvt), autophagy vesicles formation, mitophagy, and nucleophagy.</text>
</comment>
<dbReference type="SUPFAM" id="SSF54236">
    <property type="entry name" value="Ubiquitin-like"/>
    <property type="match status" value="1"/>
</dbReference>
<accession>A0ABR1YN70</accession>
<dbReference type="PANTHER" id="PTHR13385:SF0">
    <property type="entry name" value="UBIQUITIN-LIKE PROTEIN ATG12"/>
    <property type="match status" value="1"/>
</dbReference>
<keyword evidence="6" id="KW-0813">Transport</keyword>
<dbReference type="EMBL" id="JBBWRZ010000006">
    <property type="protein sequence ID" value="KAK8233944.1"/>
    <property type="molecule type" value="Genomic_DNA"/>
</dbReference>
<keyword evidence="3 6" id="KW-1017">Isopeptide bond</keyword>
<evidence type="ECO:0000313" key="9">
    <source>
        <dbReference type="Proteomes" id="UP001492380"/>
    </source>
</evidence>
<feature type="compositionally biased region" description="Acidic residues" evidence="7">
    <location>
        <begin position="51"/>
        <end position="60"/>
    </location>
</feature>
<keyword evidence="6" id="KW-0653">Protein transport</keyword>
<comment type="subcellular location">
    <subcellularLocation>
        <location evidence="6">Preautophagosomal structure membrane</location>
        <topology evidence="6">Peripheral membrane protein</topology>
    </subcellularLocation>
</comment>
<protein>
    <recommendedName>
        <fullName evidence="2 6">Ubiquitin-like protein ATG12</fullName>
    </recommendedName>
</protein>
<comment type="caution">
    <text evidence="8">The sequence shown here is derived from an EMBL/GenBank/DDBJ whole genome shotgun (WGS) entry which is preliminary data.</text>
</comment>
<dbReference type="CDD" id="cd01612">
    <property type="entry name" value="Ubl_ATG12"/>
    <property type="match status" value="1"/>
</dbReference>
<evidence type="ECO:0000256" key="7">
    <source>
        <dbReference type="SAM" id="MobiDB-lite"/>
    </source>
</evidence>
<reference evidence="8 9" key="1">
    <citation type="submission" date="2024-04" db="EMBL/GenBank/DDBJ databases">
        <title>Phyllosticta paracitricarpa is synonymous to the EU quarantine fungus P. citricarpa based on phylogenomic analyses.</title>
        <authorList>
            <consortium name="Lawrence Berkeley National Laboratory"/>
            <person name="Van Ingen-Buijs V.A."/>
            <person name="Van Westerhoven A.C."/>
            <person name="Haridas S."/>
            <person name="Skiadas P."/>
            <person name="Martin F."/>
            <person name="Groenewald J.Z."/>
            <person name="Crous P.W."/>
            <person name="Seidl M.F."/>
        </authorList>
    </citation>
    <scope>NUCLEOTIDE SEQUENCE [LARGE SCALE GENOMIC DNA]</scope>
    <source>
        <strain evidence="8 9">CBS 123374</strain>
    </source>
</reference>
<dbReference type="Proteomes" id="UP001492380">
    <property type="component" value="Unassembled WGS sequence"/>
</dbReference>
<sequence>MPPAPPGAFSPRHSPSGSGSEHYHQQQHPQQPQPPEDNPSSPPLPTHDQGAPEEDSDNDPADPQLNLQHSQLLPSHPKGLHGYRGGGGAEARGSEHSTASASPSPDDDANQDMPMTMAASVVLAQLPRDARGALEKAARGPEGVEKGMSYLFNYVTVRFRPVGSAPQLRQPVAKVSASSRFETVVRFLRRRLGVHDSESVFCYVNSVFAPGLDEGVGNLWRCFKTKDELVVAYSVTPAFG</sequence>
<evidence type="ECO:0000256" key="3">
    <source>
        <dbReference type="ARBA" id="ARBA00022499"/>
    </source>
</evidence>
<comment type="similarity">
    <text evidence="1 6">Belongs to the ATG12 family.</text>
</comment>
<evidence type="ECO:0000256" key="2">
    <source>
        <dbReference type="ARBA" id="ARBA00015875"/>
    </source>
</evidence>
<evidence type="ECO:0000256" key="1">
    <source>
        <dbReference type="ARBA" id="ARBA00007778"/>
    </source>
</evidence>
<evidence type="ECO:0000313" key="8">
    <source>
        <dbReference type="EMBL" id="KAK8233944.1"/>
    </source>
</evidence>
<evidence type="ECO:0000256" key="6">
    <source>
        <dbReference type="RuleBase" id="RU361201"/>
    </source>
</evidence>
<dbReference type="Pfam" id="PF04110">
    <property type="entry name" value="APG12"/>
    <property type="match status" value="1"/>
</dbReference>
<dbReference type="Gene3D" id="3.10.20.90">
    <property type="entry name" value="Phosphatidylinositol 3-kinase Catalytic Subunit, Chain A, domain 1"/>
    <property type="match status" value="1"/>
</dbReference>
<dbReference type="PANTHER" id="PTHR13385">
    <property type="entry name" value="AUTOPHAGY PROTEIN 12"/>
    <property type="match status" value="1"/>
</dbReference>
<keyword evidence="5 6" id="KW-0072">Autophagy</keyword>
<keyword evidence="4 6" id="KW-0833">Ubl conjugation pathway</keyword>
<feature type="compositionally biased region" description="Pro residues" evidence="7">
    <location>
        <begin position="31"/>
        <end position="45"/>
    </location>
</feature>
<organism evidence="8 9">
    <name type="scientific">Phyllosticta capitalensis</name>
    <dbReference type="NCBI Taxonomy" id="121624"/>
    <lineage>
        <taxon>Eukaryota</taxon>
        <taxon>Fungi</taxon>
        <taxon>Dikarya</taxon>
        <taxon>Ascomycota</taxon>
        <taxon>Pezizomycotina</taxon>
        <taxon>Dothideomycetes</taxon>
        <taxon>Dothideomycetes incertae sedis</taxon>
        <taxon>Botryosphaeriales</taxon>
        <taxon>Phyllostictaceae</taxon>
        <taxon>Phyllosticta</taxon>
    </lineage>
</organism>
<comment type="subunit">
    <text evidence="6">Forms a conjugate with ATG5.</text>
</comment>